<organism evidence="1 2">
    <name type="scientific">Halorhabdus utahensis (strain DSM 12940 / JCM 11049 / AX-2)</name>
    <dbReference type="NCBI Taxonomy" id="519442"/>
    <lineage>
        <taxon>Archaea</taxon>
        <taxon>Methanobacteriati</taxon>
        <taxon>Methanobacteriota</taxon>
        <taxon>Stenosarchaea group</taxon>
        <taxon>Halobacteria</taxon>
        <taxon>Halobacteriales</taxon>
        <taxon>Haloarculaceae</taxon>
        <taxon>Halorhabdus</taxon>
    </lineage>
</organism>
<evidence type="ECO:0000313" key="1">
    <source>
        <dbReference type="EMBL" id="ACV10898.1"/>
    </source>
</evidence>
<dbReference type="PROSITE" id="PS51318">
    <property type="entry name" value="TAT"/>
    <property type="match status" value="1"/>
</dbReference>
<sequence length="439" mass="47651">MTRQYTRRSLLALAAAGATAGCLGNSEYFWDDPPAFDRSGLESVTDRPVPDRPAVIPVALTESQRGDLRERVESRLATVPEPLTAERLPNGTIRETIVDHRAEARSALKGMRSASGTVRTVEAAAHAAAHAGRAAAIWAAVLVDRSPADVVLTNTQAEDRVRRAEESLPGRAADTQSAVVVYGALESGLSEASHDMLAGGTTSPLRVGRYAATNERAWAWTTAAGFVRDRYESSLTDPEPVGDALEEAVATLVEPTRERLVEFRPSESDEKLYRRPDRDALVERDVRQGEPGMALLGEKLDEVYPDYDLRTVVWSDQRSYPAYRLRETHWVYAALDALETVIARIDDGADLFPPDAATIESTRQEAIEAVETLVGSDQPLDRFVGSRLAETLTEADDALAGADDDIQTVSSAHSEYVWTRLVAEAVPAATETIIAAIDG</sequence>
<dbReference type="PROSITE" id="PS51257">
    <property type="entry name" value="PROKAR_LIPOPROTEIN"/>
    <property type="match status" value="1"/>
</dbReference>
<proteinExistence type="predicted"/>
<reference evidence="1 2" key="1">
    <citation type="journal article" date="2009" name="Stand. Genomic Sci.">
        <title>Complete genome sequence of Halorhabdus utahensis type strain (AX-2).</title>
        <authorList>
            <person name="Anderson I."/>
            <person name="Tindall B.J."/>
            <person name="Pomrenke H."/>
            <person name="Goker M."/>
            <person name="Lapidus A."/>
            <person name="Nolan M."/>
            <person name="Copeland A."/>
            <person name="Glavina Del Rio T."/>
            <person name="Chen F."/>
            <person name="Tice H."/>
            <person name="Cheng J.F."/>
            <person name="Lucas S."/>
            <person name="Chertkov O."/>
            <person name="Bruce D."/>
            <person name="Brettin T."/>
            <person name="Detter J.C."/>
            <person name="Han C."/>
            <person name="Goodwin L."/>
            <person name="Land M."/>
            <person name="Hauser L."/>
            <person name="Chang Y.J."/>
            <person name="Jeffries C.D."/>
            <person name="Pitluck S."/>
            <person name="Pati A."/>
            <person name="Mavromatis K."/>
            <person name="Ivanova N."/>
            <person name="Ovchinnikova G."/>
            <person name="Chen A."/>
            <person name="Palaniappan K."/>
            <person name="Chain P."/>
            <person name="Rohde M."/>
            <person name="Bristow J."/>
            <person name="Eisen J.A."/>
            <person name="Markowitz V."/>
            <person name="Hugenholtz P."/>
            <person name="Kyrpides N.C."/>
            <person name="Klenk H.P."/>
        </authorList>
    </citation>
    <scope>NUCLEOTIDE SEQUENCE [LARGE SCALE GENOMIC DNA]</scope>
    <source>
        <strain evidence="2">DSM 12940 / JCM 11049 / AX-2</strain>
    </source>
</reference>
<name>C7NTQ9_HALUD</name>
<dbReference type="KEGG" id="hut:Huta_0712"/>
<dbReference type="HOGENOM" id="CLU_623501_0_0_2"/>
<evidence type="ECO:0000313" key="2">
    <source>
        <dbReference type="Proteomes" id="UP000002071"/>
    </source>
</evidence>
<protein>
    <submittedName>
        <fullName evidence="1">Uncharacterized protein</fullName>
    </submittedName>
</protein>
<dbReference type="OrthoDB" id="350675at2157"/>
<accession>C7NTQ9</accession>
<dbReference type="GeneID" id="8382981"/>
<keyword evidence="2" id="KW-1185">Reference proteome</keyword>
<dbReference type="Proteomes" id="UP000002071">
    <property type="component" value="Chromosome"/>
</dbReference>
<dbReference type="eggNOG" id="arCOG09011">
    <property type="taxonomic scope" value="Archaea"/>
</dbReference>
<dbReference type="STRING" id="519442.Huta_0712"/>
<gene>
    <name evidence="1" type="ordered locus">Huta_0712</name>
</gene>
<dbReference type="AlphaFoldDB" id="C7NTQ9"/>
<dbReference type="InterPro" id="IPR006311">
    <property type="entry name" value="TAT_signal"/>
</dbReference>
<dbReference type="EMBL" id="CP001687">
    <property type="protein sequence ID" value="ACV10898.1"/>
    <property type="molecule type" value="Genomic_DNA"/>
</dbReference>
<dbReference type="RefSeq" id="WP_015788478.1">
    <property type="nucleotide sequence ID" value="NC_013158.1"/>
</dbReference>